<sequence>MVLNFANSTELIQSATKNKLYLKMVAQLEKDFGLANIPMEFSVDLEPMELKTVLHEKIYVLILEKFSDYLNLLYIIDVPERVVKSIVATDVVEVAEQVSFLILKREFQKVWLRQKYSGS</sequence>
<accession>A0A1G9WSF9</accession>
<reference evidence="1 2" key="1">
    <citation type="submission" date="2016-10" db="EMBL/GenBank/DDBJ databases">
        <authorList>
            <person name="de Groot N.N."/>
        </authorList>
    </citation>
    <scope>NUCLEOTIDE SEQUENCE [LARGE SCALE GENOMIC DNA]</scope>
    <source>
        <strain evidence="1 2">DSM 19886</strain>
    </source>
</reference>
<dbReference type="EMBL" id="FNGV01000016">
    <property type="protein sequence ID" value="SDM87410.1"/>
    <property type="molecule type" value="Genomic_DNA"/>
</dbReference>
<proteinExistence type="predicted"/>
<evidence type="ECO:0000313" key="1">
    <source>
        <dbReference type="EMBL" id="SDM87410.1"/>
    </source>
</evidence>
<dbReference type="STRING" id="192904.SAMN04488514_11644"/>
<organism evidence="1 2">
    <name type="scientific">Kriegella aquimaris</name>
    <dbReference type="NCBI Taxonomy" id="192904"/>
    <lineage>
        <taxon>Bacteria</taxon>
        <taxon>Pseudomonadati</taxon>
        <taxon>Bacteroidota</taxon>
        <taxon>Flavobacteriia</taxon>
        <taxon>Flavobacteriales</taxon>
        <taxon>Flavobacteriaceae</taxon>
        <taxon>Kriegella</taxon>
    </lineage>
</organism>
<dbReference type="RefSeq" id="WP_089894890.1">
    <property type="nucleotide sequence ID" value="NZ_FNGV01000016.1"/>
</dbReference>
<dbReference type="Proteomes" id="UP000199440">
    <property type="component" value="Unassembled WGS sequence"/>
</dbReference>
<dbReference type="OrthoDB" id="1120195at2"/>
<evidence type="ECO:0000313" key="2">
    <source>
        <dbReference type="Proteomes" id="UP000199440"/>
    </source>
</evidence>
<name>A0A1G9WSF9_9FLAO</name>
<protein>
    <submittedName>
        <fullName evidence="1">Uncharacterized protein</fullName>
    </submittedName>
</protein>
<keyword evidence="2" id="KW-1185">Reference proteome</keyword>
<gene>
    <name evidence="1" type="ORF">SAMN04488514_11644</name>
</gene>
<dbReference type="AlphaFoldDB" id="A0A1G9WSF9"/>